<comment type="similarity">
    <text evidence="2">Belongs to the G-protein coupled receptor 4 family.</text>
</comment>
<keyword evidence="9" id="KW-0807">Transducer</keyword>
<dbReference type="HOGENOM" id="CLU_027592_4_0_1"/>
<keyword evidence="3" id="KW-0589">Pheromone response</keyword>
<dbReference type="InterPro" id="IPR001499">
    <property type="entry name" value="GPCR_STE3"/>
</dbReference>
<evidence type="ECO:0000256" key="7">
    <source>
        <dbReference type="ARBA" id="ARBA00023136"/>
    </source>
</evidence>
<keyword evidence="7 10" id="KW-0472">Membrane</keyword>
<evidence type="ECO:0000256" key="3">
    <source>
        <dbReference type="ARBA" id="ARBA00022507"/>
    </source>
</evidence>
<dbReference type="AlphaFoldDB" id="G8BN74"/>
<dbReference type="GO" id="GO:0005775">
    <property type="term" value="C:vacuolar lumen"/>
    <property type="evidence" value="ECO:0007669"/>
    <property type="project" value="EnsemblFungi"/>
</dbReference>
<dbReference type="RefSeq" id="XP_003683786.1">
    <property type="nucleotide sequence ID" value="XM_003683738.1"/>
</dbReference>
<dbReference type="PRINTS" id="PR00899">
    <property type="entry name" value="GPCRSTE3"/>
</dbReference>
<keyword evidence="4 10" id="KW-0812">Transmembrane</keyword>
<dbReference type="GO" id="GO:0004933">
    <property type="term" value="F:mating-type a-factor pheromone receptor activity"/>
    <property type="evidence" value="ECO:0007669"/>
    <property type="project" value="EnsemblFungi"/>
</dbReference>
<dbReference type="GO" id="GO:0000750">
    <property type="term" value="P:pheromone-dependent signal transduction involved in conjugation with cellular fusion"/>
    <property type="evidence" value="ECO:0007669"/>
    <property type="project" value="EnsemblFungi"/>
</dbReference>
<keyword evidence="8" id="KW-0675">Receptor</keyword>
<dbReference type="GO" id="GO:0000755">
    <property type="term" value="P:cytogamy"/>
    <property type="evidence" value="ECO:0007669"/>
    <property type="project" value="EnsemblFungi"/>
</dbReference>
<gene>
    <name evidence="11" type="primary">TPHA0A02700</name>
    <name evidence="11" type="ordered locus">TPHA_0A02700</name>
</gene>
<keyword evidence="12" id="KW-1185">Reference proteome</keyword>
<keyword evidence="6" id="KW-0297">G-protein coupled receptor</keyword>
<evidence type="ECO:0000256" key="10">
    <source>
        <dbReference type="SAM" id="Phobius"/>
    </source>
</evidence>
<evidence type="ECO:0000313" key="11">
    <source>
        <dbReference type="EMBL" id="CCE61352.1"/>
    </source>
</evidence>
<evidence type="ECO:0000256" key="5">
    <source>
        <dbReference type="ARBA" id="ARBA00022989"/>
    </source>
</evidence>
<evidence type="ECO:0000256" key="1">
    <source>
        <dbReference type="ARBA" id="ARBA00004141"/>
    </source>
</evidence>
<sequence length="453" mass="52385">MSYESNIIGLSTVALILLIPPFIWHSHSKNIPAVILLIWLTLMNIKSIVDSAIWSNSDFATNWDGKIWCDIMTKLQMGANIGISCSVTNIVYNLHYILKADQVLLEWDSWKRIVIDLSISLITPICVMGFSYILQVFRYGIARYSGCQNLLTPSWITTVLYTMWMLIWALVGTIYAISLLYIFYKKKKDVKDILHCTNSGLNLARFVRLLIFCLLIILVMFPFSIYTFVQDLQNLQKNFDFKSTHSNSSWNIIIRFDPGRPLYNIWLYILMSYLVFIIFGLGSDALNMYERILYSMKLGFIVELFKKLKPTVNKDSKVGEIFNKIYPISARSNYVDDYNLDRVWSNTGTDNSMVSEVNYLYNSTVSTPVEQEAKAIFYNDISKEEIRFSSSSASSNKESIETYVGNNDNSFIPIRVIRGNRNVRNENVIEQESDNEIHSGNDLDYHFKLERKE</sequence>
<feature type="transmembrane region" description="Helical" evidence="10">
    <location>
        <begin position="30"/>
        <end position="49"/>
    </location>
</feature>
<dbReference type="KEGG" id="tpf:TPHA_0A02700"/>
<evidence type="ECO:0000256" key="9">
    <source>
        <dbReference type="ARBA" id="ARBA00023224"/>
    </source>
</evidence>
<organism evidence="11 12">
    <name type="scientific">Tetrapisispora phaffii (strain ATCC 24235 / CBS 4417 / NBRC 1672 / NRRL Y-8282 / UCD 70-5)</name>
    <name type="common">Yeast</name>
    <name type="synonym">Fabospora phaffii</name>
    <dbReference type="NCBI Taxonomy" id="1071381"/>
    <lineage>
        <taxon>Eukaryota</taxon>
        <taxon>Fungi</taxon>
        <taxon>Dikarya</taxon>
        <taxon>Ascomycota</taxon>
        <taxon>Saccharomycotina</taxon>
        <taxon>Saccharomycetes</taxon>
        <taxon>Saccharomycetales</taxon>
        <taxon>Saccharomycetaceae</taxon>
        <taxon>Tetrapisispora</taxon>
    </lineage>
</organism>
<dbReference type="PANTHER" id="PTHR28097:SF1">
    <property type="entry name" value="PHEROMONE A FACTOR RECEPTOR"/>
    <property type="match status" value="1"/>
</dbReference>
<dbReference type="GeneID" id="11532435"/>
<evidence type="ECO:0000256" key="8">
    <source>
        <dbReference type="ARBA" id="ARBA00023170"/>
    </source>
</evidence>
<dbReference type="OMA" id="IPPLIWH"/>
<feature type="transmembrane region" description="Helical" evidence="10">
    <location>
        <begin position="119"/>
        <end position="141"/>
    </location>
</feature>
<dbReference type="Pfam" id="PF02076">
    <property type="entry name" value="STE3"/>
    <property type="match status" value="1"/>
</dbReference>
<reference evidence="11 12" key="1">
    <citation type="journal article" date="2011" name="Proc. Natl. Acad. Sci. U.S.A.">
        <title>Evolutionary erosion of yeast sex chromosomes by mating-type switching accidents.</title>
        <authorList>
            <person name="Gordon J.L."/>
            <person name="Armisen D."/>
            <person name="Proux-Wera E."/>
            <person name="Oheigeartaigh S.S."/>
            <person name="Byrne K.P."/>
            <person name="Wolfe K.H."/>
        </authorList>
    </citation>
    <scope>NUCLEOTIDE SEQUENCE [LARGE SCALE GENOMIC DNA]</scope>
    <source>
        <strain evidence="12">ATCC 24235 / CBS 4417 / NBRC 1672 / NRRL Y-8282 / UCD 70-5</strain>
    </source>
</reference>
<proteinExistence type="inferred from homology"/>
<evidence type="ECO:0008006" key="13">
    <source>
        <dbReference type="Google" id="ProtNLM"/>
    </source>
</evidence>
<dbReference type="EMBL" id="HE612856">
    <property type="protein sequence ID" value="CCE61352.1"/>
    <property type="molecule type" value="Genomic_DNA"/>
</dbReference>
<dbReference type="STRING" id="1071381.G8BN74"/>
<dbReference type="Proteomes" id="UP000005666">
    <property type="component" value="Chromosome 1"/>
</dbReference>
<feature type="transmembrane region" description="Helical" evidence="10">
    <location>
        <begin position="265"/>
        <end position="286"/>
    </location>
</feature>
<feature type="transmembrane region" description="Helical" evidence="10">
    <location>
        <begin position="205"/>
        <end position="229"/>
    </location>
</feature>
<comment type="subcellular location">
    <subcellularLocation>
        <location evidence="1">Membrane</location>
        <topology evidence="1">Multi-pass membrane protein</topology>
    </subcellularLocation>
</comment>
<dbReference type="OrthoDB" id="2874149at2759"/>
<keyword evidence="5 10" id="KW-1133">Transmembrane helix</keyword>
<evidence type="ECO:0000256" key="6">
    <source>
        <dbReference type="ARBA" id="ARBA00023040"/>
    </source>
</evidence>
<feature type="transmembrane region" description="Helical" evidence="10">
    <location>
        <begin position="161"/>
        <end position="184"/>
    </location>
</feature>
<protein>
    <recommendedName>
        <fullName evidence="13">Pheromone a factor receptor</fullName>
    </recommendedName>
</protein>
<name>G8BN74_TETPH</name>
<evidence type="ECO:0000313" key="12">
    <source>
        <dbReference type="Proteomes" id="UP000005666"/>
    </source>
</evidence>
<dbReference type="GO" id="GO:0005886">
    <property type="term" value="C:plasma membrane"/>
    <property type="evidence" value="ECO:0007669"/>
    <property type="project" value="EnsemblFungi"/>
</dbReference>
<dbReference type="CDD" id="cd14966">
    <property type="entry name" value="7tmD_STE3"/>
    <property type="match status" value="1"/>
</dbReference>
<accession>G8BN74</accession>
<evidence type="ECO:0000256" key="2">
    <source>
        <dbReference type="ARBA" id="ARBA00011085"/>
    </source>
</evidence>
<dbReference type="PANTHER" id="PTHR28097">
    <property type="entry name" value="PHEROMONE A FACTOR RECEPTOR"/>
    <property type="match status" value="1"/>
</dbReference>
<dbReference type="eggNOG" id="ENOG502S44N">
    <property type="taxonomic scope" value="Eukaryota"/>
</dbReference>
<evidence type="ECO:0000256" key="4">
    <source>
        <dbReference type="ARBA" id="ARBA00022692"/>
    </source>
</evidence>
<feature type="transmembrane region" description="Helical" evidence="10">
    <location>
        <begin position="7"/>
        <end position="24"/>
    </location>
</feature>